<dbReference type="InterPro" id="IPR010432">
    <property type="entry name" value="RDD"/>
</dbReference>
<feature type="transmembrane region" description="Helical" evidence="5">
    <location>
        <begin position="36"/>
        <end position="60"/>
    </location>
</feature>
<dbReference type="AlphaFoldDB" id="A0A1G8VDV1"/>
<feature type="transmembrane region" description="Helical" evidence="5">
    <location>
        <begin position="66"/>
        <end position="87"/>
    </location>
</feature>
<evidence type="ECO:0000256" key="5">
    <source>
        <dbReference type="SAM" id="Phobius"/>
    </source>
</evidence>
<dbReference type="PANTHER" id="PTHR38480:SF1">
    <property type="entry name" value="SLR0254 PROTEIN"/>
    <property type="match status" value="1"/>
</dbReference>
<accession>A0A1G8VDV1</accession>
<evidence type="ECO:0000256" key="1">
    <source>
        <dbReference type="ARBA" id="ARBA00004141"/>
    </source>
</evidence>
<gene>
    <name evidence="7" type="ORF">SAMN04515672_1258</name>
</gene>
<dbReference type="GO" id="GO:0016020">
    <property type="term" value="C:membrane"/>
    <property type="evidence" value="ECO:0007669"/>
    <property type="project" value="UniProtKB-SubCell"/>
</dbReference>
<dbReference type="EMBL" id="FNFE01000001">
    <property type="protein sequence ID" value="SDJ63300.1"/>
    <property type="molecule type" value="Genomic_DNA"/>
</dbReference>
<evidence type="ECO:0000256" key="4">
    <source>
        <dbReference type="ARBA" id="ARBA00023136"/>
    </source>
</evidence>
<feature type="domain" description="RDD" evidence="6">
    <location>
        <begin position="23"/>
        <end position="153"/>
    </location>
</feature>
<keyword evidence="4 5" id="KW-0472">Membrane</keyword>
<organism evidence="7 8">
    <name type="scientific">Natronorubrum texcoconense</name>
    <dbReference type="NCBI Taxonomy" id="1095776"/>
    <lineage>
        <taxon>Archaea</taxon>
        <taxon>Methanobacteriati</taxon>
        <taxon>Methanobacteriota</taxon>
        <taxon>Stenosarchaea group</taxon>
        <taxon>Halobacteria</taxon>
        <taxon>Halobacteriales</taxon>
        <taxon>Natrialbaceae</taxon>
        <taxon>Natronorubrum</taxon>
    </lineage>
</organism>
<sequence>MSVLDWIPTKRVPDPDPESASPALLKRRAIATVIDLVICYVLIETAILAVLMVVFLEYFLANTGEAIALSIVGLVPVYLLYTFVFEWRYARTPGKKRMGILVVDDDGSRLSARSAAIRNVLRYVDWLPVGYALGWLSVRRSPRGRRLGDRLAGTLVVRPVTEAQPLYSTDRATENADEQPAE</sequence>
<dbReference type="STRING" id="1095776.SAMN04515672_1258"/>
<evidence type="ECO:0000256" key="3">
    <source>
        <dbReference type="ARBA" id="ARBA00022989"/>
    </source>
</evidence>
<reference evidence="8" key="1">
    <citation type="submission" date="2016-10" db="EMBL/GenBank/DDBJ databases">
        <authorList>
            <person name="Varghese N."/>
            <person name="Submissions S."/>
        </authorList>
    </citation>
    <scope>NUCLEOTIDE SEQUENCE [LARGE SCALE GENOMIC DNA]</scope>
    <source>
        <strain evidence="8">B4,CECT 8067,JCM 17497</strain>
    </source>
</reference>
<keyword evidence="8" id="KW-1185">Reference proteome</keyword>
<dbReference type="PANTHER" id="PTHR38480">
    <property type="entry name" value="SLR0254 PROTEIN"/>
    <property type="match status" value="1"/>
</dbReference>
<evidence type="ECO:0000313" key="7">
    <source>
        <dbReference type="EMBL" id="SDJ63300.1"/>
    </source>
</evidence>
<keyword evidence="3 5" id="KW-1133">Transmembrane helix</keyword>
<keyword evidence="2 5" id="KW-0812">Transmembrane</keyword>
<evidence type="ECO:0000259" key="6">
    <source>
        <dbReference type="Pfam" id="PF06271"/>
    </source>
</evidence>
<dbReference type="Pfam" id="PF06271">
    <property type="entry name" value="RDD"/>
    <property type="match status" value="1"/>
</dbReference>
<dbReference type="OrthoDB" id="288430at2157"/>
<comment type="subcellular location">
    <subcellularLocation>
        <location evidence="1">Membrane</location>
        <topology evidence="1">Multi-pass membrane protein</topology>
    </subcellularLocation>
</comment>
<name>A0A1G8VDV1_9EURY</name>
<proteinExistence type="predicted"/>
<dbReference type="RefSeq" id="WP_090303690.1">
    <property type="nucleotide sequence ID" value="NZ_FNFE01000001.1"/>
</dbReference>
<evidence type="ECO:0000256" key="2">
    <source>
        <dbReference type="ARBA" id="ARBA00022692"/>
    </source>
</evidence>
<protein>
    <submittedName>
        <fullName evidence="7">Uncharacterized membrane protein YckC, RDD family</fullName>
    </submittedName>
</protein>
<evidence type="ECO:0000313" key="8">
    <source>
        <dbReference type="Proteomes" id="UP000198882"/>
    </source>
</evidence>
<dbReference type="Proteomes" id="UP000198882">
    <property type="component" value="Unassembled WGS sequence"/>
</dbReference>